<evidence type="ECO:0000259" key="4">
    <source>
        <dbReference type="PROSITE" id="PS50956"/>
    </source>
</evidence>
<comment type="caution">
    <text evidence="5">The sequence shown here is derived from an EMBL/GenBank/DDBJ whole genome shotgun (WGS) entry which is preliminary data.</text>
</comment>
<dbReference type="InterPro" id="IPR000485">
    <property type="entry name" value="AsnC-type_HTH_dom"/>
</dbReference>
<dbReference type="PANTHER" id="PTHR30154:SF55">
    <property type="entry name" value="HTH-TYPE TRANSCRIPTIONAL REGULATOR LRPB"/>
    <property type="match status" value="1"/>
</dbReference>
<feature type="domain" description="HTH asnC-type" evidence="4">
    <location>
        <begin position="8"/>
        <end position="69"/>
    </location>
</feature>
<keyword evidence="1" id="KW-0805">Transcription regulation</keyword>
<evidence type="ECO:0000313" key="5">
    <source>
        <dbReference type="EMBL" id="MFC4712854.1"/>
    </source>
</evidence>
<dbReference type="Gene3D" id="3.30.70.920">
    <property type="match status" value="1"/>
</dbReference>
<sequence>MKGIDLGMDSTDQLILRELSGNGRMTMKELGEKVHLTGQATAARVLKLEEAGIIDGYTIRVPKEKLGYPVHAFVTAIMHEPRHQKFLDVLDRRTETVSRYFKTSGEGCYLIECHFPTHQELDSFLNDISEFASYKVTIAIQQYG</sequence>
<dbReference type="SUPFAM" id="SSF54909">
    <property type="entry name" value="Dimeric alpha+beta barrel"/>
    <property type="match status" value="1"/>
</dbReference>
<dbReference type="Gene3D" id="1.10.10.10">
    <property type="entry name" value="Winged helix-like DNA-binding domain superfamily/Winged helix DNA-binding domain"/>
    <property type="match status" value="1"/>
</dbReference>
<evidence type="ECO:0000256" key="1">
    <source>
        <dbReference type="ARBA" id="ARBA00023015"/>
    </source>
</evidence>
<dbReference type="Proteomes" id="UP001595932">
    <property type="component" value="Unassembled WGS sequence"/>
</dbReference>
<evidence type="ECO:0000256" key="2">
    <source>
        <dbReference type="ARBA" id="ARBA00023125"/>
    </source>
</evidence>
<accession>A0ABV9MCW8</accession>
<keyword evidence="3" id="KW-0804">Transcription</keyword>
<dbReference type="InterPro" id="IPR019887">
    <property type="entry name" value="Tscrpt_reg_AsnC/Lrp_C"/>
</dbReference>
<organism evidence="5 6">
    <name type="scientific">Planococcus dechangensis</name>
    <dbReference type="NCBI Taxonomy" id="1176255"/>
    <lineage>
        <taxon>Bacteria</taxon>
        <taxon>Bacillati</taxon>
        <taxon>Bacillota</taxon>
        <taxon>Bacilli</taxon>
        <taxon>Bacillales</taxon>
        <taxon>Caryophanaceae</taxon>
        <taxon>Planococcus</taxon>
    </lineage>
</organism>
<gene>
    <name evidence="5" type="ORF">ACFO5U_08290</name>
</gene>
<reference evidence="6" key="1">
    <citation type="journal article" date="2019" name="Int. J. Syst. Evol. Microbiol.">
        <title>The Global Catalogue of Microorganisms (GCM) 10K type strain sequencing project: providing services to taxonomists for standard genome sequencing and annotation.</title>
        <authorList>
            <consortium name="The Broad Institute Genomics Platform"/>
            <consortium name="The Broad Institute Genome Sequencing Center for Infectious Disease"/>
            <person name="Wu L."/>
            <person name="Ma J."/>
        </authorList>
    </citation>
    <scope>NUCLEOTIDE SEQUENCE [LARGE SCALE GENOMIC DNA]</scope>
    <source>
        <strain evidence="6">CGMCC 1.12151</strain>
    </source>
</reference>
<dbReference type="InterPro" id="IPR036390">
    <property type="entry name" value="WH_DNA-bd_sf"/>
</dbReference>
<evidence type="ECO:0000256" key="3">
    <source>
        <dbReference type="ARBA" id="ARBA00023163"/>
    </source>
</evidence>
<dbReference type="Pfam" id="PF01037">
    <property type="entry name" value="AsnC_trans_reg"/>
    <property type="match status" value="1"/>
</dbReference>
<keyword evidence="6" id="KW-1185">Reference proteome</keyword>
<dbReference type="EMBL" id="JBHSGL010000005">
    <property type="protein sequence ID" value="MFC4712854.1"/>
    <property type="molecule type" value="Genomic_DNA"/>
</dbReference>
<dbReference type="InterPro" id="IPR011008">
    <property type="entry name" value="Dimeric_a/b-barrel"/>
</dbReference>
<evidence type="ECO:0000313" key="6">
    <source>
        <dbReference type="Proteomes" id="UP001595932"/>
    </source>
</evidence>
<dbReference type="PRINTS" id="PR00033">
    <property type="entry name" value="HTHASNC"/>
</dbReference>
<dbReference type="PANTHER" id="PTHR30154">
    <property type="entry name" value="LEUCINE-RESPONSIVE REGULATORY PROTEIN"/>
    <property type="match status" value="1"/>
</dbReference>
<protein>
    <submittedName>
        <fullName evidence="5">Lrp/AsnC family transcriptional regulator</fullName>
    </submittedName>
</protein>
<dbReference type="InterPro" id="IPR019888">
    <property type="entry name" value="Tscrpt_reg_AsnC-like"/>
</dbReference>
<dbReference type="SUPFAM" id="SSF46785">
    <property type="entry name" value="Winged helix' DNA-binding domain"/>
    <property type="match status" value="1"/>
</dbReference>
<keyword evidence="2" id="KW-0238">DNA-binding</keyword>
<dbReference type="Pfam" id="PF13412">
    <property type="entry name" value="HTH_24"/>
    <property type="match status" value="1"/>
</dbReference>
<name>A0ABV9MCW8_9BACL</name>
<dbReference type="InterPro" id="IPR036388">
    <property type="entry name" value="WH-like_DNA-bd_sf"/>
</dbReference>
<dbReference type="PROSITE" id="PS50956">
    <property type="entry name" value="HTH_ASNC_2"/>
    <property type="match status" value="1"/>
</dbReference>
<proteinExistence type="predicted"/>
<dbReference type="SMART" id="SM00344">
    <property type="entry name" value="HTH_ASNC"/>
    <property type="match status" value="1"/>
</dbReference>